<name>A0A7G2CJF2_9TRYP</name>
<dbReference type="PANTHER" id="PTHR12217">
    <property type="entry name" value="EUKARYOTIC TRANSLATION INITIATION FACTOR 2D"/>
    <property type="match status" value="1"/>
</dbReference>
<dbReference type="AlphaFoldDB" id="A0A7G2CJF2"/>
<dbReference type="EMBL" id="LR877155">
    <property type="protein sequence ID" value="CAD2218392.1"/>
    <property type="molecule type" value="Genomic_DNA"/>
</dbReference>
<keyword evidence="3" id="KW-0396">Initiation factor</keyword>
<evidence type="ECO:0000313" key="3">
    <source>
        <dbReference type="EMBL" id="CAD2218392.1"/>
    </source>
</evidence>
<dbReference type="GO" id="GO:0003743">
    <property type="term" value="F:translation initiation factor activity"/>
    <property type="evidence" value="ECO:0007669"/>
    <property type="project" value="UniProtKB-KW"/>
</dbReference>
<sequence>MGSCVFCRGPTSRFLISGANLMIPGVVGVEGESSVIEGGMALIFSLGTQCPYAIGVFSKNAEENSESGVGVIVTHCYKDELWQDTVSAFAASCGALSSSTQTVPSYFKEDSVEEDLSGFTADQDETQAPEAAGDVEKHAEEENQSTEWNDLFKEEDNILNFCLCSTVRTISASQLPMPLTKFTSLVSLSYPRGVSCQPVSFEKTKHKKALAFFESIPDFLKITEQQKGVHVLESVNKSSIFFRENKTIFEEYYTKVFLPALDEESLKLEAERLKDTKLVFHQKIVSYSIIFKPKKQLLSEELIRVLLLGKHSTAAENKFPSFEEVATAKTEKVPEENDAAEIREALNEVYLKKDIHANLMSYIKSNSLLKPGEDGGLPTILLHGALGDLPSKGCSEAPLNKVVDYTLHCFQQMYELVLQTSVVGAEATGGSIPPRTIIKTGVIPSVHVWAERSHSKKEVTIVKNLEALGFNIDLFAHTWKKKFSVSCSVTDPSKDMHNLKPGKKVPLEIHVQGNKVNLVLDALKEAGVPSDAIVQGK</sequence>
<dbReference type="SUPFAM" id="SSF88697">
    <property type="entry name" value="PUA domain-like"/>
    <property type="match status" value="1"/>
</dbReference>
<dbReference type="InterPro" id="IPR057429">
    <property type="entry name" value="WH_eIF2D"/>
</dbReference>
<evidence type="ECO:0000259" key="2">
    <source>
        <dbReference type="PROSITE" id="PS50296"/>
    </source>
</evidence>
<dbReference type="VEuPathDB" id="TriTrypDB:ADEAN_000588000"/>
<dbReference type="Pfam" id="PF26292">
    <property type="entry name" value="PUA_elF2D"/>
    <property type="match status" value="1"/>
</dbReference>
<dbReference type="Gene3D" id="3.30.780.10">
    <property type="entry name" value="SUI1-like domain"/>
    <property type="match status" value="1"/>
</dbReference>
<dbReference type="InterPro" id="IPR001950">
    <property type="entry name" value="SUI1"/>
</dbReference>
<proteinExistence type="predicted"/>
<organism evidence="3 4">
    <name type="scientific">Angomonas deanei</name>
    <dbReference type="NCBI Taxonomy" id="59799"/>
    <lineage>
        <taxon>Eukaryota</taxon>
        <taxon>Discoba</taxon>
        <taxon>Euglenozoa</taxon>
        <taxon>Kinetoplastea</taxon>
        <taxon>Metakinetoplastina</taxon>
        <taxon>Trypanosomatida</taxon>
        <taxon>Trypanosomatidae</taxon>
        <taxon>Strigomonadinae</taxon>
        <taxon>Angomonas</taxon>
    </lineage>
</organism>
<dbReference type="PROSITE" id="PS50296">
    <property type="entry name" value="SUI1"/>
    <property type="match status" value="1"/>
</dbReference>
<feature type="region of interest" description="Disordered" evidence="1">
    <location>
        <begin position="120"/>
        <end position="144"/>
    </location>
</feature>
<accession>A0A7G2CJF2</accession>
<dbReference type="PROSITE" id="PS50890">
    <property type="entry name" value="PUA"/>
    <property type="match status" value="1"/>
</dbReference>
<dbReference type="InterPro" id="IPR048248">
    <property type="entry name" value="PUA_eIF2d-like"/>
</dbReference>
<dbReference type="PANTHER" id="PTHR12217:SF4">
    <property type="entry name" value="EUKARYOTIC TRANSLATION INITIATION FACTOR 2D"/>
    <property type="match status" value="1"/>
</dbReference>
<evidence type="ECO:0000313" key="4">
    <source>
        <dbReference type="Proteomes" id="UP000515908"/>
    </source>
</evidence>
<dbReference type="Gene3D" id="3.10.400.20">
    <property type="match status" value="1"/>
</dbReference>
<keyword evidence="4" id="KW-1185">Reference proteome</keyword>
<dbReference type="InterPro" id="IPR036877">
    <property type="entry name" value="SUI1_dom_sf"/>
</dbReference>
<dbReference type="Proteomes" id="UP000515908">
    <property type="component" value="Chromosome 11"/>
</dbReference>
<dbReference type="Pfam" id="PF01253">
    <property type="entry name" value="SUI1"/>
    <property type="match status" value="1"/>
</dbReference>
<dbReference type="InterPro" id="IPR015947">
    <property type="entry name" value="PUA-like_sf"/>
</dbReference>
<dbReference type="InterPro" id="IPR039757">
    <property type="entry name" value="EIF2D"/>
</dbReference>
<reference evidence="3 4" key="1">
    <citation type="submission" date="2020-08" db="EMBL/GenBank/DDBJ databases">
        <authorList>
            <person name="Newling K."/>
            <person name="Davey J."/>
            <person name="Forrester S."/>
        </authorList>
    </citation>
    <scope>NUCLEOTIDE SEQUENCE [LARGE SCALE GENOMIC DNA]</scope>
    <source>
        <strain evidence="4">Crithidia deanei Carvalho (ATCC PRA-265)</strain>
    </source>
</reference>
<evidence type="ECO:0000256" key="1">
    <source>
        <dbReference type="SAM" id="MobiDB-lite"/>
    </source>
</evidence>
<keyword evidence="3" id="KW-0648">Protein biosynthesis</keyword>
<dbReference type="SUPFAM" id="SSF55159">
    <property type="entry name" value="eIF1-like"/>
    <property type="match status" value="1"/>
</dbReference>
<dbReference type="GO" id="GO:0001731">
    <property type="term" value="P:formation of translation preinitiation complex"/>
    <property type="evidence" value="ECO:0007669"/>
    <property type="project" value="InterPro"/>
</dbReference>
<dbReference type="Pfam" id="PF25304">
    <property type="entry name" value="WHD_eIF2D"/>
    <property type="match status" value="1"/>
</dbReference>
<protein>
    <submittedName>
        <fullName evidence="3">Translation initiation factor SUI1, putative</fullName>
    </submittedName>
</protein>
<gene>
    <name evidence="3" type="ORF">ADEAN_000588000</name>
</gene>
<feature type="domain" description="SUI1" evidence="2">
    <location>
        <begin position="446"/>
        <end position="527"/>
    </location>
</feature>
<dbReference type="OrthoDB" id="199771at2759"/>